<protein>
    <submittedName>
        <fullName evidence="3">Uncharacterized protein LOC111285272</fullName>
    </submittedName>
</protein>
<dbReference type="GeneID" id="111285272"/>
<reference evidence="3" key="1">
    <citation type="submission" date="2025-08" db="UniProtKB">
        <authorList>
            <consortium name="RefSeq"/>
        </authorList>
    </citation>
    <scope>IDENTIFICATION</scope>
    <source>
        <tissue evidence="3">Fruit stalk</tissue>
    </source>
</reference>
<gene>
    <name evidence="3" type="primary">LOC111285272</name>
</gene>
<proteinExistence type="predicted"/>
<name>A0A6P5XQY6_DURZI</name>
<sequence length="114" mass="12521">MATGATDGLFRSLYEGSISSCDIGMERRPYHRNCRCALHDKSRGNCSRAFPKCKNVSYPMRRSWSEGCLAMAAAYCHSSPSSSPVLAGVHGPGKQQLESYKEEEEDNQLATAKV</sequence>
<accession>A0A6P5XQY6</accession>
<dbReference type="RefSeq" id="XP_022730352.1">
    <property type="nucleotide sequence ID" value="XM_022874617.1"/>
</dbReference>
<keyword evidence="2" id="KW-1185">Reference proteome</keyword>
<dbReference type="OrthoDB" id="1696465at2759"/>
<evidence type="ECO:0000256" key="1">
    <source>
        <dbReference type="SAM" id="MobiDB-lite"/>
    </source>
</evidence>
<dbReference type="KEGG" id="dzi:111285272"/>
<dbReference type="AlphaFoldDB" id="A0A6P5XQY6"/>
<dbReference type="Proteomes" id="UP000515121">
    <property type="component" value="Unplaced"/>
</dbReference>
<dbReference type="PANTHER" id="PTHR35121">
    <property type="entry name" value="HOMEODOMAIN PROTEIN 8, PUTATIVE-RELATED"/>
    <property type="match status" value="1"/>
</dbReference>
<evidence type="ECO:0000313" key="3">
    <source>
        <dbReference type="RefSeq" id="XP_022730352.1"/>
    </source>
</evidence>
<feature type="region of interest" description="Disordered" evidence="1">
    <location>
        <begin position="79"/>
        <end position="114"/>
    </location>
</feature>
<evidence type="ECO:0000313" key="2">
    <source>
        <dbReference type="Proteomes" id="UP000515121"/>
    </source>
</evidence>
<dbReference type="PANTHER" id="PTHR35121:SF2">
    <property type="entry name" value="SWIM-TYPE DOMAIN-CONTAINING PROTEIN"/>
    <property type="match status" value="1"/>
</dbReference>
<organism evidence="2 3">
    <name type="scientific">Durio zibethinus</name>
    <name type="common">Durian</name>
    <dbReference type="NCBI Taxonomy" id="66656"/>
    <lineage>
        <taxon>Eukaryota</taxon>
        <taxon>Viridiplantae</taxon>
        <taxon>Streptophyta</taxon>
        <taxon>Embryophyta</taxon>
        <taxon>Tracheophyta</taxon>
        <taxon>Spermatophyta</taxon>
        <taxon>Magnoliopsida</taxon>
        <taxon>eudicotyledons</taxon>
        <taxon>Gunneridae</taxon>
        <taxon>Pentapetalae</taxon>
        <taxon>rosids</taxon>
        <taxon>malvids</taxon>
        <taxon>Malvales</taxon>
        <taxon>Malvaceae</taxon>
        <taxon>Helicteroideae</taxon>
        <taxon>Durio</taxon>
    </lineage>
</organism>